<dbReference type="AlphaFoldDB" id="A0A930VNP9"/>
<evidence type="ECO:0000259" key="1">
    <source>
        <dbReference type="Pfam" id="PF06877"/>
    </source>
</evidence>
<keyword evidence="3" id="KW-1185">Reference proteome</keyword>
<dbReference type="Pfam" id="PF06877">
    <property type="entry name" value="RraB"/>
    <property type="match status" value="1"/>
</dbReference>
<name>A0A930VNP9_9ACTN</name>
<protein>
    <submittedName>
        <fullName evidence="2">Ribonuclease E inhibitor RraB</fullName>
    </submittedName>
</protein>
<organism evidence="2 3">
    <name type="scientific">Nocardioides agariphilus</name>
    <dbReference type="NCBI Taxonomy" id="433664"/>
    <lineage>
        <taxon>Bacteria</taxon>
        <taxon>Bacillati</taxon>
        <taxon>Actinomycetota</taxon>
        <taxon>Actinomycetes</taxon>
        <taxon>Propionibacteriales</taxon>
        <taxon>Nocardioidaceae</taxon>
        <taxon>Nocardioides</taxon>
    </lineage>
</organism>
<gene>
    <name evidence="2" type="ORF">ISU10_14510</name>
</gene>
<dbReference type="EMBL" id="JADKPO010000019">
    <property type="protein sequence ID" value="MBF4768976.1"/>
    <property type="molecule type" value="Genomic_DNA"/>
</dbReference>
<dbReference type="RefSeq" id="WP_194697124.1">
    <property type="nucleotide sequence ID" value="NZ_JADKPO010000019.1"/>
</dbReference>
<dbReference type="InterPro" id="IPR036701">
    <property type="entry name" value="RraB-like_sf"/>
</dbReference>
<dbReference type="Proteomes" id="UP000660668">
    <property type="component" value="Unassembled WGS sequence"/>
</dbReference>
<proteinExistence type="predicted"/>
<evidence type="ECO:0000313" key="2">
    <source>
        <dbReference type="EMBL" id="MBF4768976.1"/>
    </source>
</evidence>
<evidence type="ECO:0000313" key="3">
    <source>
        <dbReference type="Proteomes" id="UP000660668"/>
    </source>
</evidence>
<comment type="caution">
    <text evidence="2">The sequence shown here is derived from an EMBL/GenBank/DDBJ whole genome shotgun (WGS) entry which is preliminary data.</text>
</comment>
<dbReference type="Gene3D" id="3.30.70.970">
    <property type="entry name" value="RraB-like"/>
    <property type="match status" value="1"/>
</dbReference>
<dbReference type="SUPFAM" id="SSF89946">
    <property type="entry name" value="Hypothetical protein VC0424"/>
    <property type="match status" value="1"/>
</dbReference>
<feature type="domain" description="Regulator of ribonuclease activity B" evidence="1">
    <location>
        <begin position="34"/>
        <end position="119"/>
    </location>
</feature>
<accession>A0A930VNP9</accession>
<sequence>MGLFSRRPKQPTPVIAPTGHAGDDALLVQIASRSDLETPRHWLHYIYVPDEPRARSVAQVVTAAGWELQAVDVSAGGGPEWVVVVERHGAVTSSYAVHEARLFFEGVAATHDGEYDGWEASL</sequence>
<reference evidence="2" key="1">
    <citation type="submission" date="2020-11" db="EMBL/GenBank/DDBJ databases">
        <title>Nocardioides cynanchi sp. nov., isolated from soil of rhizosphere of Cynanchum wilfordii.</title>
        <authorList>
            <person name="Lee J.-S."/>
            <person name="Suh M.K."/>
            <person name="Kim J.-S."/>
        </authorList>
    </citation>
    <scope>NUCLEOTIDE SEQUENCE</scope>
    <source>
        <strain evidence="2">KCTC 19276</strain>
    </source>
</reference>
<dbReference type="InterPro" id="IPR009671">
    <property type="entry name" value="RraB_dom"/>
</dbReference>